<dbReference type="Pfam" id="PF00534">
    <property type="entry name" value="Glycos_transf_1"/>
    <property type="match status" value="1"/>
</dbReference>
<feature type="domain" description="Glycosyl transferase family 1" evidence="1">
    <location>
        <begin position="197"/>
        <end position="356"/>
    </location>
</feature>
<evidence type="ECO:0000313" key="3">
    <source>
        <dbReference type="EMBL" id="GAA4114344.1"/>
    </source>
</evidence>
<proteinExistence type="predicted"/>
<dbReference type="Pfam" id="PF13477">
    <property type="entry name" value="Glyco_trans_4_2"/>
    <property type="match status" value="1"/>
</dbReference>
<dbReference type="InterPro" id="IPR001296">
    <property type="entry name" value="Glyco_trans_1"/>
</dbReference>
<name>A0ABP7XGK1_9FLAO</name>
<dbReference type="SUPFAM" id="SSF53756">
    <property type="entry name" value="UDP-Glycosyltransferase/glycogen phosphorylase"/>
    <property type="match status" value="1"/>
</dbReference>
<evidence type="ECO:0000313" key="4">
    <source>
        <dbReference type="Proteomes" id="UP001500459"/>
    </source>
</evidence>
<dbReference type="PANTHER" id="PTHR12526">
    <property type="entry name" value="GLYCOSYLTRANSFERASE"/>
    <property type="match status" value="1"/>
</dbReference>
<protein>
    <submittedName>
        <fullName evidence="3">Glycosyltransferase family 4 protein</fullName>
    </submittedName>
</protein>
<gene>
    <name evidence="3" type="ORF">GCM10022393_13700</name>
</gene>
<comment type="caution">
    <text evidence="3">The sequence shown here is derived from an EMBL/GenBank/DDBJ whole genome shotgun (WGS) entry which is preliminary data.</text>
</comment>
<accession>A0ABP7XGK1</accession>
<keyword evidence="4" id="KW-1185">Reference proteome</keyword>
<organism evidence="3 4">
    <name type="scientific">Aquimarina addita</name>
    <dbReference type="NCBI Taxonomy" id="870485"/>
    <lineage>
        <taxon>Bacteria</taxon>
        <taxon>Pseudomonadati</taxon>
        <taxon>Bacteroidota</taxon>
        <taxon>Flavobacteriia</taxon>
        <taxon>Flavobacteriales</taxon>
        <taxon>Flavobacteriaceae</taxon>
        <taxon>Aquimarina</taxon>
    </lineage>
</organism>
<sequence length="389" mass="43892">MKKIIRITTVPISLGGLLKGQLKFMSNYYKMIGISSKGEQIDGVYQLDRVANEEIIEVIPVEMTRKITPLQDLKSVYHLYKIFKKEKPAIVHSHTPKAGTVSMIAAKFAGVPNRLHTIAGLPLMEAVGAKRILLDAVEKITYACASMIYPNSEGLKSIILDNNYTSEKKLKVLARGSSNGIDTNHFDPTLYSSKDNNALREKLGITQDDMVFVFVGRLVKDKGINELINAFNIIEQEHQQVKMILVGSYERELDPVLPQTESEIDRNPNIIPVGWQTDVRPFLAISDVLTFPSYREGFPNVVMQAGAMGVYSIVTNINGCNEIVEENINGLIIPPKSDEALKDAILKTIKNRELIKQTSLVCRQMIVERYERNYVWQEILHEYEKLLKN</sequence>
<dbReference type="EMBL" id="BAABCW010000004">
    <property type="protein sequence ID" value="GAA4114344.1"/>
    <property type="molecule type" value="Genomic_DNA"/>
</dbReference>
<dbReference type="Gene3D" id="3.40.50.2000">
    <property type="entry name" value="Glycogen Phosphorylase B"/>
    <property type="match status" value="2"/>
</dbReference>
<dbReference type="CDD" id="cd03808">
    <property type="entry name" value="GT4_CapM-like"/>
    <property type="match status" value="1"/>
</dbReference>
<feature type="domain" description="Glycosyltransferase subfamily 4-like N-terminal" evidence="2">
    <location>
        <begin position="50"/>
        <end position="149"/>
    </location>
</feature>
<reference evidence="4" key="1">
    <citation type="journal article" date="2019" name="Int. J. Syst. Evol. Microbiol.">
        <title>The Global Catalogue of Microorganisms (GCM) 10K type strain sequencing project: providing services to taxonomists for standard genome sequencing and annotation.</title>
        <authorList>
            <consortium name="The Broad Institute Genomics Platform"/>
            <consortium name="The Broad Institute Genome Sequencing Center for Infectious Disease"/>
            <person name="Wu L."/>
            <person name="Ma J."/>
        </authorList>
    </citation>
    <scope>NUCLEOTIDE SEQUENCE [LARGE SCALE GENOMIC DNA]</scope>
    <source>
        <strain evidence="4">JCM 17106</strain>
    </source>
</reference>
<dbReference type="InterPro" id="IPR028098">
    <property type="entry name" value="Glyco_trans_4-like_N"/>
</dbReference>
<dbReference type="RefSeq" id="WP_344925890.1">
    <property type="nucleotide sequence ID" value="NZ_BAABCW010000004.1"/>
</dbReference>
<evidence type="ECO:0000259" key="2">
    <source>
        <dbReference type="Pfam" id="PF13477"/>
    </source>
</evidence>
<dbReference type="Proteomes" id="UP001500459">
    <property type="component" value="Unassembled WGS sequence"/>
</dbReference>
<dbReference type="PANTHER" id="PTHR12526:SF630">
    <property type="entry name" value="GLYCOSYLTRANSFERASE"/>
    <property type="match status" value="1"/>
</dbReference>
<evidence type="ECO:0000259" key="1">
    <source>
        <dbReference type="Pfam" id="PF00534"/>
    </source>
</evidence>